<evidence type="ECO:0000256" key="1">
    <source>
        <dbReference type="SAM" id="MobiDB-lite"/>
    </source>
</evidence>
<dbReference type="AlphaFoldDB" id="A0A9Q1ERK5"/>
<name>A0A9Q1ERK5_SYNKA</name>
<feature type="compositionally biased region" description="Polar residues" evidence="1">
    <location>
        <begin position="139"/>
        <end position="148"/>
    </location>
</feature>
<comment type="caution">
    <text evidence="2">The sequence shown here is derived from an EMBL/GenBank/DDBJ whole genome shotgun (WGS) entry which is preliminary data.</text>
</comment>
<accession>A0A9Q1ERK5</accession>
<organism evidence="2 3">
    <name type="scientific">Synaphobranchus kaupii</name>
    <name type="common">Kaup's arrowtooth eel</name>
    <dbReference type="NCBI Taxonomy" id="118154"/>
    <lineage>
        <taxon>Eukaryota</taxon>
        <taxon>Metazoa</taxon>
        <taxon>Chordata</taxon>
        <taxon>Craniata</taxon>
        <taxon>Vertebrata</taxon>
        <taxon>Euteleostomi</taxon>
        <taxon>Actinopterygii</taxon>
        <taxon>Neopterygii</taxon>
        <taxon>Teleostei</taxon>
        <taxon>Anguilliformes</taxon>
        <taxon>Synaphobranchidae</taxon>
        <taxon>Synaphobranchus</taxon>
    </lineage>
</organism>
<reference evidence="2" key="1">
    <citation type="journal article" date="2023" name="Science">
        <title>Genome structures resolve the early diversification of teleost fishes.</title>
        <authorList>
            <person name="Parey E."/>
            <person name="Louis A."/>
            <person name="Montfort J."/>
            <person name="Bouchez O."/>
            <person name="Roques C."/>
            <person name="Iampietro C."/>
            <person name="Lluch J."/>
            <person name="Castinel A."/>
            <person name="Donnadieu C."/>
            <person name="Desvignes T."/>
            <person name="Floi Bucao C."/>
            <person name="Jouanno E."/>
            <person name="Wen M."/>
            <person name="Mejri S."/>
            <person name="Dirks R."/>
            <person name="Jansen H."/>
            <person name="Henkel C."/>
            <person name="Chen W.J."/>
            <person name="Zahm M."/>
            <person name="Cabau C."/>
            <person name="Klopp C."/>
            <person name="Thompson A.W."/>
            <person name="Robinson-Rechavi M."/>
            <person name="Braasch I."/>
            <person name="Lecointre G."/>
            <person name="Bobe J."/>
            <person name="Postlethwait J.H."/>
            <person name="Berthelot C."/>
            <person name="Roest Crollius H."/>
            <person name="Guiguen Y."/>
        </authorList>
    </citation>
    <scope>NUCLEOTIDE SEQUENCE</scope>
    <source>
        <strain evidence="2">WJC10195</strain>
    </source>
</reference>
<dbReference type="EMBL" id="JAINUF010000013">
    <property type="protein sequence ID" value="KAJ8343619.1"/>
    <property type="molecule type" value="Genomic_DNA"/>
</dbReference>
<protein>
    <submittedName>
        <fullName evidence="2">Uncharacterized protein</fullName>
    </submittedName>
</protein>
<gene>
    <name evidence="2" type="ORF">SKAU_G00309480</name>
</gene>
<feature type="region of interest" description="Disordered" evidence="1">
    <location>
        <begin position="113"/>
        <end position="148"/>
    </location>
</feature>
<dbReference type="Proteomes" id="UP001152622">
    <property type="component" value="Chromosome 13"/>
</dbReference>
<evidence type="ECO:0000313" key="2">
    <source>
        <dbReference type="EMBL" id="KAJ8343619.1"/>
    </source>
</evidence>
<evidence type="ECO:0000313" key="3">
    <source>
        <dbReference type="Proteomes" id="UP001152622"/>
    </source>
</evidence>
<sequence length="167" mass="17919">MKLAPSVPSPWGVAYILALTAERYYLVCACLRQHGALEESLSSLREGMRDGGLTRPGNLAPSLSPKLLRVSSQRIQAGWRHVKSKPMSCGLGTGSEDVIQQFFCSSQTVRGRTGRRSNTAELQSGSNDSASISRCDDGSSFSEGSASIPPQRSFLLFHALPPKPAVP</sequence>
<feature type="compositionally biased region" description="Polar residues" evidence="1">
    <location>
        <begin position="113"/>
        <end position="132"/>
    </location>
</feature>
<proteinExistence type="predicted"/>
<keyword evidence="3" id="KW-1185">Reference proteome</keyword>